<organism evidence="1">
    <name type="scientific">marine sediment metagenome</name>
    <dbReference type="NCBI Taxonomy" id="412755"/>
    <lineage>
        <taxon>unclassified sequences</taxon>
        <taxon>metagenomes</taxon>
        <taxon>ecological metagenomes</taxon>
    </lineage>
</organism>
<gene>
    <name evidence="1" type="ORF">S12H4_50633</name>
</gene>
<feature type="non-terminal residue" evidence="1">
    <location>
        <position position="64"/>
    </location>
</feature>
<protein>
    <submittedName>
        <fullName evidence="1">Uncharacterized protein</fullName>
    </submittedName>
</protein>
<accession>X1UVB1</accession>
<sequence>MNVVFALLAAMALMNQESLAQNINRPNKLAPMGLQVNTATGNVFLDRTDIYIPGRQLDIDISFA</sequence>
<dbReference type="AlphaFoldDB" id="X1UVB1"/>
<name>X1UVB1_9ZZZZ</name>
<proteinExistence type="predicted"/>
<comment type="caution">
    <text evidence="1">The sequence shown here is derived from an EMBL/GenBank/DDBJ whole genome shotgun (WGS) entry which is preliminary data.</text>
</comment>
<reference evidence="1" key="1">
    <citation type="journal article" date="2014" name="Front. Microbiol.">
        <title>High frequency of phylogenetically diverse reductive dehalogenase-homologous genes in deep subseafloor sedimentary metagenomes.</title>
        <authorList>
            <person name="Kawai M."/>
            <person name="Futagami T."/>
            <person name="Toyoda A."/>
            <person name="Takaki Y."/>
            <person name="Nishi S."/>
            <person name="Hori S."/>
            <person name="Arai W."/>
            <person name="Tsubouchi T."/>
            <person name="Morono Y."/>
            <person name="Uchiyama I."/>
            <person name="Ito T."/>
            <person name="Fujiyama A."/>
            <person name="Inagaki F."/>
            <person name="Takami H."/>
        </authorList>
    </citation>
    <scope>NUCLEOTIDE SEQUENCE</scope>
    <source>
        <strain evidence="1">Expedition CK06-06</strain>
    </source>
</reference>
<evidence type="ECO:0000313" key="1">
    <source>
        <dbReference type="EMBL" id="GAJ07517.1"/>
    </source>
</evidence>
<dbReference type="EMBL" id="BARW01031910">
    <property type="protein sequence ID" value="GAJ07517.1"/>
    <property type="molecule type" value="Genomic_DNA"/>
</dbReference>